<proteinExistence type="predicted"/>
<evidence type="ECO:0000313" key="5">
    <source>
        <dbReference type="Proteomes" id="UP000561726"/>
    </source>
</evidence>
<keyword evidence="4" id="KW-0413">Isomerase</keyword>
<feature type="domain" description="DUF4190" evidence="3">
    <location>
        <begin position="23"/>
        <end position="75"/>
    </location>
</feature>
<dbReference type="CDD" id="cd02972">
    <property type="entry name" value="DsbA_family"/>
    <property type="match status" value="1"/>
</dbReference>
<dbReference type="Proteomes" id="UP000561726">
    <property type="component" value="Unassembled WGS sequence"/>
</dbReference>
<dbReference type="InterPro" id="IPR012336">
    <property type="entry name" value="Thioredoxin-like_fold"/>
</dbReference>
<protein>
    <submittedName>
        <fullName evidence="4">Protein-disulfide isomerase</fullName>
    </submittedName>
</protein>
<dbReference type="SUPFAM" id="SSF52833">
    <property type="entry name" value="Thioredoxin-like"/>
    <property type="match status" value="1"/>
</dbReference>
<keyword evidence="1" id="KW-1133">Transmembrane helix</keyword>
<sequence length="305" mass="31059">MTSTAPDQQEPAFAQAPKTNSLAIVALASSFFIGVVGIVTGYIALGQIKARGESGRGIALAGVIIGWVQTAIVALVIVLIITFAATIGGLFAANNSASQPGSVGDSQTAAPLPTGQVGTADFDAGFLTVGTGPVTVDVYFDPMCPYCQQFEEANGPSLALAATNGAITLRLHSLTFLDRLSAGTDYSTRASSALTCEATLNPTSTLDYLAALFANQPAENSAGLSDDELVSLSTGSESIAECVADGEYATWSQANTEQATTGPIPGSDLPAISGTPTVLVDGVPYEGSLTDSVEFAQFVAAAFDR</sequence>
<reference evidence="4 5" key="1">
    <citation type="submission" date="2020-08" db="EMBL/GenBank/DDBJ databases">
        <title>Sequencing the genomes of 1000 actinobacteria strains.</title>
        <authorList>
            <person name="Klenk H.-P."/>
        </authorList>
    </citation>
    <scope>NUCLEOTIDE SEQUENCE [LARGE SCALE GENOMIC DNA]</scope>
    <source>
        <strain evidence="4 5">DSM 21065</strain>
    </source>
</reference>
<feature type="transmembrane region" description="Helical" evidence="1">
    <location>
        <begin position="57"/>
        <end position="90"/>
    </location>
</feature>
<dbReference type="InterPro" id="IPR036249">
    <property type="entry name" value="Thioredoxin-like_sf"/>
</dbReference>
<evidence type="ECO:0000256" key="1">
    <source>
        <dbReference type="SAM" id="Phobius"/>
    </source>
</evidence>
<organism evidence="4 5">
    <name type="scientific">Cryobacterium roopkundense</name>
    <dbReference type="NCBI Taxonomy" id="1001240"/>
    <lineage>
        <taxon>Bacteria</taxon>
        <taxon>Bacillati</taxon>
        <taxon>Actinomycetota</taxon>
        <taxon>Actinomycetes</taxon>
        <taxon>Micrococcales</taxon>
        <taxon>Microbacteriaceae</taxon>
        <taxon>Cryobacterium</taxon>
    </lineage>
</organism>
<gene>
    <name evidence="4" type="ORF">BJ997_001917</name>
</gene>
<dbReference type="InterPro" id="IPR025241">
    <property type="entry name" value="DUF4190"/>
</dbReference>
<evidence type="ECO:0000313" key="4">
    <source>
        <dbReference type="EMBL" id="MBB5641369.1"/>
    </source>
</evidence>
<dbReference type="AlphaFoldDB" id="A0A7W8ZWA2"/>
<comment type="caution">
    <text evidence="4">The sequence shown here is derived from an EMBL/GenBank/DDBJ whole genome shotgun (WGS) entry which is preliminary data.</text>
</comment>
<dbReference type="RefSeq" id="WP_052542054.1">
    <property type="nucleotide sequence ID" value="NZ_JACHBQ010000001.1"/>
</dbReference>
<evidence type="ECO:0000259" key="2">
    <source>
        <dbReference type="Pfam" id="PF13462"/>
    </source>
</evidence>
<name>A0A7W8ZWA2_9MICO</name>
<feature type="transmembrane region" description="Helical" evidence="1">
    <location>
        <begin position="22"/>
        <end position="45"/>
    </location>
</feature>
<dbReference type="Pfam" id="PF13462">
    <property type="entry name" value="Thioredoxin_4"/>
    <property type="match status" value="1"/>
</dbReference>
<feature type="domain" description="Thioredoxin-like fold" evidence="2">
    <location>
        <begin position="133"/>
        <end position="291"/>
    </location>
</feature>
<dbReference type="GO" id="GO:0016853">
    <property type="term" value="F:isomerase activity"/>
    <property type="evidence" value="ECO:0007669"/>
    <property type="project" value="UniProtKB-KW"/>
</dbReference>
<dbReference type="Gene3D" id="3.40.30.10">
    <property type="entry name" value="Glutaredoxin"/>
    <property type="match status" value="1"/>
</dbReference>
<accession>A0A7W8ZWA2</accession>
<evidence type="ECO:0000259" key="3">
    <source>
        <dbReference type="Pfam" id="PF13828"/>
    </source>
</evidence>
<keyword evidence="1" id="KW-0812">Transmembrane</keyword>
<keyword evidence="1" id="KW-0472">Membrane</keyword>
<dbReference type="OrthoDB" id="117402at2"/>
<dbReference type="EMBL" id="JACHBQ010000001">
    <property type="protein sequence ID" value="MBB5641369.1"/>
    <property type="molecule type" value="Genomic_DNA"/>
</dbReference>
<dbReference type="Pfam" id="PF13828">
    <property type="entry name" value="DUF4190"/>
    <property type="match status" value="1"/>
</dbReference>